<protein>
    <submittedName>
        <fullName evidence="1">Uncharacterized protein</fullName>
    </submittedName>
</protein>
<name>A0AAD8L7R3_TARER</name>
<organism evidence="1 2">
    <name type="scientific">Tagetes erecta</name>
    <name type="common">African marigold</name>
    <dbReference type="NCBI Taxonomy" id="13708"/>
    <lineage>
        <taxon>Eukaryota</taxon>
        <taxon>Viridiplantae</taxon>
        <taxon>Streptophyta</taxon>
        <taxon>Embryophyta</taxon>
        <taxon>Tracheophyta</taxon>
        <taxon>Spermatophyta</taxon>
        <taxon>Magnoliopsida</taxon>
        <taxon>eudicotyledons</taxon>
        <taxon>Gunneridae</taxon>
        <taxon>Pentapetalae</taxon>
        <taxon>asterids</taxon>
        <taxon>campanulids</taxon>
        <taxon>Asterales</taxon>
        <taxon>Asteraceae</taxon>
        <taxon>Asteroideae</taxon>
        <taxon>Heliantheae alliance</taxon>
        <taxon>Tageteae</taxon>
        <taxon>Tagetes</taxon>
    </lineage>
</organism>
<accession>A0AAD8L7R3</accession>
<evidence type="ECO:0000313" key="1">
    <source>
        <dbReference type="EMBL" id="KAK1434633.1"/>
    </source>
</evidence>
<dbReference type="AlphaFoldDB" id="A0AAD8L7R3"/>
<dbReference type="Proteomes" id="UP001229421">
    <property type="component" value="Unassembled WGS sequence"/>
</dbReference>
<proteinExistence type="predicted"/>
<evidence type="ECO:0000313" key="2">
    <source>
        <dbReference type="Proteomes" id="UP001229421"/>
    </source>
</evidence>
<comment type="caution">
    <text evidence="1">The sequence shown here is derived from an EMBL/GenBank/DDBJ whole genome shotgun (WGS) entry which is preliminary data.</text>
</comment>
<sequence length="136" mass="15575">MMIIDNHHGDNLPEFKKQIVLFGVACKFHHPQPALDGPIPPVSGPLPYAPVGSPARINGWPAWLYLSQGRSPSLYIFYGEKKHLNRKRIWSSRVLNYNVNGKGFYEGDKVRKERIEEVKIMINLWSSFLNVLVSFV</sequence>
<gene>
    <name evidence="1" type="ORF">QVD17_00382</name>
</gene>
<reference evidence="1" key="1">
    <citation type="journal article" date="2023" name="bioRxiv">
        <title>Improved chromosome-level genome assembly for marigold (Tagetes erecta).</title>
        <authorList>
            <person name="Jiang F."/>
            <person name="Yuan L."/>
            <person name="Wang S."/>
            <person name="Wang H."/>
            <person name="Xu D."/>
            <person name="Wang A."/>
            <person name="Fan W."/>
        </authorList>
    </citation>
    <scope>NUCLEOTIDE SEQUENCE</scope>
    <source>
        <strain evidence="1">WSJ</strain>
        <tissue evidence="1">Leaf</tissue>
    </source>
</reference>
<keyword evidence="2" id="KW-1185">Reference proteome</keyword>
<dbReference type="EMBL" id="JAUHHV010000001">
    <property type="protein sequence ID" value="KAK1434633.1"/>
    <property type="molecule type" value="Genomic_DNA"/>
</dbReference>